<evidence type="ECO:0000256" key="4">
    <source>
        <dbReference type="ARBA" id="ARBA00038321"/>
    </source>
</evidence>
<keyword evidence="7" id="KW-1185">Reference proteome</keyword>
<evidence type="ECO:0000256" key="5">
    <source>
        <dbReference type="PROSITE-ProRule" id="PRU00221"/>
    </source>
</evidence>
<dbReference type="InterPro" id="IPR015943">
    <property type="entry name" value="WD40/YVTN_repeat-like_dom_sf"/>
</dbReference>
<organism evidence="6 7">
    <name type="scientific">Cinara cedri</name>
    <dbReference type="NCBI Taxonomy" id="506608"/>
    <lineage>
        <taxon>Eukaryota</taxon>
        <taxon>Metazoa</taxon>
        <taxon>Ecdysozoa</taxon>
        <taxon>Arthropoda</taxon>
        <taxon>Hexapoda</taxon>
        <taxon>Insecta</taxon>
        <taxon>Pterygota</taxon>
        <taxon>Neoptera</taxon>
        <taxon>Paraneoptera</taxon>
        <taxon>Hemiptera</taxon>
        <taxon>Sternorrhyncha</taxon>
        <taxon>Aphidomorpha</taxon>
        <taxon>Aphidoidea</taxon>
        <taxon>Aphididae</taxon>
        <taxon>Lachninae</taxon>
        <taxon>Cinara</taxon>
    </lineage>
</organism>
<keyword evidence="1 5" id="KW-0853">WD repeat</keyword>
<keyword evidence="3" id="KW-0647">Proteasome</keyword>
<gene>
    <name evidence="6" type="ORF">CINCED_3A003109</name>
</gene>
<evidence type="ECO:0000256" key="2">
    <source>
        <dbReference type="ARBA" id="ARBA00022737"/>
    </source>
</evidence>
<dbReference type="PROSITE" id="PS50294">
    <property type="entry name" value="WD_REPEATS_REGION"/>
    <property type="match status" value="2"/>
</dbReference>
<comment type="similarity">
    <text evidence="4">Belongs to the WD repeat PAAF1/RPN14 family.</text>
</comment>
<dbReference type="SMART" id="SM00320">
    <property type="entry name" value="WD40"/>
    <property type="match status" value="5"/>
</dbReference>
<dbReference type="InterPro" id="IPR051179">
    <property type="entry name" value="WD_repeat_multifunction"/>
</dbReference>
<evidence type="ECO:0000256" key="3">
    <source>
        <dbReference type="ARBA" id="ARBA00022942"/>
    </source>
</evidence>
<proteinExistence type="inferred from homology"/>
<feature type="repeat" description="WD" evidence="5">
    <location>
        <begin position="172"/>
        <end position="213"/>
    </location>
</feature>
<dbReference type="Proteomes" id="UP000325440">
    <property type="component" value="Unassembled WGS sequence"/>
</dbReference>
<keyword evidence="2" id="KW-0677">Repeat</keyword>
<dbReference type="PANTHER" id="PTHR19857:SF19">
    <property type="entry name" value="26S PROTEASOME REGULATORY SUBUNIT RPN14"/>
    <property type="match status" value="1"/>
</dbReference>
<evidence type="ECO:0000313" key="6">
    <source>
        <dbReference type="EMBL" id="VVC30167.1"/>
    </source>
</evidence>
<reference evidence="6 7" key="1">
    <citation type="submission" date="2019-08" db="EMBL/GenBank/DDBJ databases">
        <authorList>
            <person name="Alioto T."/>
            <person name="Alioto T."/>
            <person name="Gomez Garrido J."/>
        </authorList>
    </citation>
    <scope>NUCLEOTIDE SEQUENCE [LARGE SCALE GENOMIC DNA]</scope>
</reference>
<dbReference type="OrthoDB" id="27537at2759"/>
<dbReference type="GO" id="GO:0000502">
    <property type="term" value="C:proteasome complex"/>
    <property type="evidence" value="ECO:0007669"/>
    <property type="project" value="UniProtKB-KW"/>
</dbReference>
<dbReference type="Pfam" id="PF00400">
    <property type="entry name" value="WD40"/>
    <property type="match status" value="2"/>
</dbReference>
<sequence length="393" mass="43365">MNEECSMYIQHNWEDCIRLIGDPIWISVKQRNEPSIHGHLQCKSLKLNGIPVLNGTNGFEVESVSAHAIQVKHSSCASVTLLSPYRIFKDVHNASVTSLDVFGGQCVSASDSMIKSWSSLDYEKEREVTMSGHYGDIYCCRWFPSGKVVLSCGTDLRIKIWSSDSGECASTLVGHTQTVTDLAIIDKGRNIISVSKDGTAKLWHVGSGKVIDNIINVNPTTYINCCSISSPKNINLRERNTPVFETEIGTDDKCLLIGCQNGTISLIGVYSRKILATNNLDVSVNACHVDNNAQSYVGCGDGRVMWLDEHLAIKHCIFDTNSPVQCLCLFKELVVCGHVDGSCVVRSVNGRKAYLTGHNVEPVYDVCTDSTRFLYTACRDGMIRKYLPELLPN</sequence>
<dbReference type="AlphaFoldDB" id="A0A5E4MD31"/>
<dbReference type="InterPro" id="IPR036322">
    <property type="entry name" value="WD40_repeat_dom_sf"/>
</dbReference>
<feature type="repeat" description="WD" evidence="5">
    <location>
        <begin position="130"/>
        <end position="171"/>
    </location>
</feature>
<protein>
    <submittedName>
        <fullName evidence="6">WD40/YVTN repeat-like-containing domain,WD40-repeat-containing domain,WD40 repeat</fullName>
    </submittedName>
</protein>
<evidence type="ECO:0000313" key="7">
    <source>
        <dbReference type="Proteomes" id="UP000325440"/>
    </source>
</evidence>
<dbReference type="EMBL" id="CABPRJ010000507">
    <property type="protein sequence ID" value="VVC30167.1"/>
    <property type="molecule type" value="Genomic_DNA"/>
</dbReference>
<dbReference type="SUPFAM" id="SSF50978">
    <property type="entry name" value="WD40 repeat-like"/>
    <property type="match status" value="1"/>
</dbReference>
<dbReference type="PANTHER" id="PTHR19857">
    <property type="entry name" value="MITOCHONDRIAL DIVISION PROTEIN 1-RELATED"/>
    <property type="match status" value="1"/>
</dbReference>
<dbReference type="Gene3D" id="2.130.10.10">
    <property type="entry name" value="YVTN repeat-like/Quinoprotein amine dehydrogenase"/>
    <property type="match status" value="2"/>
</dbReference>
<accession>A0A5E4MD31</accession>
<name>A0A5E4MD31_9HEMI</name>
<evidence type="ECO:0000256" key="1">
    <source>
        <dbReference type="ARBA" id="ARBA00022574"/>
    </source>
</evidence>
<dbReference type="PROSITE" id="PS50082">
    <property type="entry name" value="WD_REPEATS_2"/>
    <property type="match status" value="2"/>
</dbReference>
<dbReference type="InterPro" id="IPR001680">
    <property type="entry name" value="WD40_rpt"/>
</dbReference>